<dbReference type="InterPro" id="IPR001296">
    <property type="entry name" value="Glyco_trans_1"/>
</dbReference>
<name>A0A1H8V526_9EURY</name>
<dbReference type="PANTHER" id="PTHR46401:SF2">
    <property type="entry name" value="GLYCOSYLTRANSFERASE WBBK-RELATED"/>
    <property type="match status" value="1"/>
</dbReference>
<dbReference type="Pfam" id="PF00534">
    <property type="entry name" value="Glycos_transf_1"/>
    <property type="match status" value="1"/>
</dbReference>
<evidence type="ECO:0000259" key="2">
    <source>
        <dbReference type="Pfam" id="PF00534"/>
    </source>
</evidence>
<proteinExistence type="predicted"/>
<gene>
    <name evidence="3" type="ORF">SAMN05216388_103322</name>
</gene>
<keyword evidence="1 3" id="KW-0808">Transferase</keyword>
<dbReference type="SUPFAM" id="SSF53756">
    <property type="entry name" value="UDP-Glycosyltransferase/glycogen phosphorylase"/>
    <property type="match status" value="1"/>
</dbReference>
<protein>
    <submittedName>
        <fullName evidence="3">Glycosyl transferases group 1</fullName>
    </submittedName>
</protein>
<sequence length="393" mass="43907">MVQKKDSILFIHHQDVTNPVGTTVPHNLTKRMARSQEISVICRKYPDGHNREALQDVNLTAINVGNTPIVSGVLFILISSILSTIISLKGDYDCVYCFQSSLIQGWVASKFSTGRLVAGLQSVPVRQSQDFLSGRDREGSISSYVYKYGYQLYSKIIGHILKSSDRIICLTDGIRCLTEEMYEVDMSDATIIGMGVDLDLFSRENPTTTQNKTGWEIVYVGSITENRGIEHVIETVSNSNHDLQFKVVGDGPEAYVSSLKQLTVDRDVTDSIEWVGRVPHETVPELLSAADFAISPLQDIESYQVSFPAKILEYMAAECLVIATEIPAHESLIEHGVSGYLYDGTQPGLLNTLEQAIESNEKNRDIRKRGLKIAENYDWEIIVDKHERTVLNE</sequence>
<organism evidence="3 4">
    <name type="scientific">Halorientalis persicus</name>
    <dbReference type="NCBI Taxonomy" id="1367881"/>
    <lineage>
        <taxon>Archaea</taxon>
        <taxon>Methanobacteriati</taxon>
        <taxon>Methanobacteriota</taxon>
        <taxon>Stenosarchaea group</taxon>
        <taxon>Halobacteria</taxon>
        <taxon>Halobacteriales</taxon>
        <taxon>Haloarculaceae</taxon>
        <taxon>Halorientalis</taxon>
    </lineage>
</organism>
<dbReference type="CDD" id="cd03801">
    <property type="entry name" value="GT4_PimA-like"/>
    <property type="match status" value="1"/>
</dbReference>
<dbReference type="EMBL" id="FOCX01000033">
    <property type="protein sequence ID" value="SEP10525.1"/>
    <property type="molecule type" value="Genomic_DNA"/>
</dbReference>
<dbReference type="PANTHER" id="PTHR46401">
    <property type="entry name" value="GLYCOSYLTRANSFERASE WBBK-RELATED"/>
    <property type="match status" value="1"/>
</dbReference>
<feature type="domain" description="Glycosyl transferase family 1" evidence="2">
    <location>
        <begin position="209"/>
        <end position="370"/>
    </location>
</feature>
<dbReference type="AlphaFoldDB" id="A0A1H8V526"/>
<dbReference type="Proteomes" id="UP000198775">
    <property type="component" value="Unassembled WGS sequence"/>
</dbReference>
<evidence type="ECO:0000313" key="3">
    <source>
        <dbReference type="EMBL" id="SEP10525.1"/>
    </source>
</evidence>
<dbReference type="Gene3D" id="3.40.50.2000">
    <property type="entry name" value="Glycogen Phosphorylase B"/>
    <property type="match status" value="2"/>
</dbReference>
<reference evidence="4" key="1">
    <citation type="submission" date="2016-10" db="EMBL/GenBank/DDBJ databases">
        <authorList>
            <person name="Varghese N."/>
            <person name="Submissions S."/>
        </authorList>
    </citation>
    <scope>NUCLEOTIDE SEQUENCE [LARGE SCALE GENOMIC DNA]</scope>
    <source>
        <strain evidence="4">IBRC-M 10043</strain>
    </source>
</reference>
<accession>A0A1H8V526</accession>
<dbReference type="GO" id="GO:0016757">
    <property type="term" value="F:glycosyltransferase activity"/>
    <property type="evidence" value="ECO:0007669"/>
    <property type="project" value="InterPro"/>
</dbReference>
<evidence type="ECO:0000256" key="1">
    <source>
        <dbReference type="ARBA" id="ARBA00022679"/>
    </source>
</evidence>
<evidence type="ECO:0000313" key="4">
    <source>
        <dbReference type="Proteomes" id="UP000198775"/>
    </source>
</evidence>
<keyword evidence="4" id="KW-1185">Reference proteome</keyword>